<proteinExistence type="predicted"/>
<name>A0A345D8J0_9BURK</name>
<dbReference type="CDD" id="cd03818">
    <property type="entry name" value="GT4_ExpC-like"/>
    <property type="match status" value="1"/>
</dbReference>
<dbReference type="InterPro" id="IPR001296">
    <property type="entry name" value="Glyco_trans_1"/>
</dbReference>
<dbReference type="InterPro" id="IPR022623">
    <property type="entry name" value="Glyco_trans_4"/>
</dbReference>
<dbReference type="GO" id="GO:0102710">
    <property type="term" value="F:D-inositol-3-phosphate glycosyltransferase activity"/>
    <property type="evidence" value="ECO:0007669"/>
    <property type="project" value="UniProtKB-EC"/>
</dbReference>
<dbReference type="Proteomes" id="UP000252182">
    <property type="component" value="Chromosome"/>
</dbReference>
<evidence type="ECO:0000259" key="3">
    <source>
        <dbReference type="Pfam" id="PF12000"/>
    </source>
</evidence>
<dbReference type="Pfam" id="PF00534">
    <property type="entry name" value="Glycos_transf_1"/>
    <property type="match status" value="1"/>
</dbReference>
<evidence type="ECO:0000313" key="4">
    <source>
        <dbReference type="EMBL" id="AXF84678.1"/>
    </source>
</evidence>
<dbReference type="RefSeq" id="WP_114561951.1">
    <property type="nucleotide sequence ID" value="NZ_CP031124.1"/>
</dbReference>
<feature type="domain" description="Glycosyl transferase family 4" evidence="3">
    <location>
        <begin position="26"/>
        <end position="192"/>
    </location>
</feature>
<dbReference type="GO" id="GO:0009103">
    <property type="term" value="P:lipopolysaccharide biosynthetic process"/>
    <property type="evidence" value="ECO:0007669"/>
    <property type="project" value="TreeGrafter"/>
</dbReference>
<keyword evidence="5" id="KW-1185">Reference proteome</keyword>
<dbReference type="EC" id="2.4.1.250" evidence="4"/>
<evidence type="ECO:0000313" key="5">
    <source>
        <dbReference type="Proteomes" id="UP000252182"/>
    </source>
</evidence>
<organism evidence="4 5">
    <name type="scientific">Ephemeroptericola cinctiostellae</name>
    <dbReference type="NCBI Taxonomy" id="2268024"/>
    <lineage>
        <taxon>Bacteria</taxon>
        <taxon>Pseudomonadati</taxon>
        <taxon>Pseudomonadota</taxon>
        <taxon>Betaproteobacteria</taxon>
        <taxon>Burkholderiales</taxon>
        <taxon>Burkholderiaceae</taxon>
        <taxon>Ephemeroptericola</taxon>
    </lineage>
</organism>
<dbReference type="Pfam" id="PF12000">
    <property type="entry name" value="Glyco_trans_4_3"/>
    <property type="match status" value="1"/>
</dbReference>
<dbReference type="OrthoDB" id="5416057at2"/>
<gene>
    <name evidence="4" type="primary">mshA</name>
    <name evidence="4" type="ORF">DTO96_100388</name>
</gene>
<evidence type="ECO:0000256" key="1">
    <source>
        <dbReference type="ARBA" id="ARBA00022679"/>
    </source>
</evidence>
<accession>A0A345D8J0</accession>
<dbReference type="PANTHER" id="PTHR46401">
    <property type="entry name" value="GLYCOSYLTRANSFERASE WBBK-RELATED"/>
    <property type="match status" value="1"/>
</dbReference>
<keyword evidence="4" id="KW-0328">Glycosyltransferase</keyword>
<dbReference type="SUPFAM" id="SSF53756">
    <property type="entry name" value="UDP-Glycosyltransferase/glycogen phosphorylase"/>
    <property type="match status" value="1"/>
</dbReference>
<dbReference type="EMBL" id="CP031124">
    <property type="protein sequence ID" value="AXF84678.1"/>
    <property type="molecule type" value="Genomic_DNA"/>
</dbReference>
<reference evidence="5" key="1">
    <citation type="submission" date="2018-07" db="EMBL/GenBank/DDBJ databases">
        <authorList>
            <person name="Kim H."/>
        </authorList>
    </citation>
    <scope>NUCLEOTIDE SEQUENCE [LARGE SCALE GENOMIC DNA]</scope>
    <source>
        <strain evidence="5">F02</strain>
    </source>
</reference>
<dbReference type="PANTHER" id="PTHR46401:SF2">
    <property type="entry name" value="GLYCOSYLTRANSFERASE WBBK-RELATED"/>
    <property type="match status" value="1"/>
</dbReference>
<sequence length="406" mass="46026">MRLLLIHQNFPGQFRRMAPLWAKYPNWDVLGLGRKRSQGMTDLKWVGYDLHREPDPSKQHPYLVSMESAVLHGQATARALLQLKQKGYAPDVILAHPGWGETLYARDVFPNARLVHLCEWYYGTANSDFGFDPEFPSNFDAQARVKTWNALHALNLVNCDAGISATQWQRSRHPKELQHKIQVIHEGVDTHYLKPDAHAELTLPDGTRLRAGDPIVTYVARNLEPYRGFHIFMRSLAQLQREHPTCHVVIVGGDEVSYGSPPKDAANWREKMLAEVKLDMSRVHILGKLPYATYAKVLQVSAAHVYLTYPFVLSWSMLEAMASGCVMIASRTAPVEEVITDGLQGVLTDFFDSEQLVKHMIHALNHPEFYRDMRAAARAKVQADYTLDKAEKSFKELILGNSESES</sequence>
<protein>
    <submittedName>
        <fullName evidence="4">D-inositol-3-phosphate glycosyltransferase</fullName>
        <ecNumber evidence="4">2.4.1.250</ecNumber>
    </submittedName>
</protein>
<keyword evidence="1 4" id="KW-0808">Transferase</keyword>
<dbReference type="KEGG" id="hyf:DTO96_100388"/>
<evidence type="ECO:0000259" key="2">
    <source>
        <dbReference type="Pfam" id="PF00534"/>
    </source>
</evidence>
<dbReference type="Gene3D" id="3.40.50.2000">
    <property type="entry name" value="Glycogen Phosphorylase B"/>
    <property type="match status" value="1"/>
</dbReference>
<dbReference type="AlphaFoldDB" id="A0A345D8J0"/>
<feature type="domain" description="Glycosyl transferase family 1" evidence="2">
    <location>
        <begin position="210"/>
        <end position="379"/>
    </location>
</feature>